<sequence>MERSCSNSTVSLESCSNKETRGYQSEPVDAVVVKVEEPSPIETTSKKRKASKVSLDFFQISLFPSMEISICKVPEAAD</sequence>
<reference evidence="1 2" key="2">
    <citation type="journal article" date="2022" name="Mol. Ecol. Resour.">
        <title>The genomes of chicory, endive, great burdock and yacon provide insights into Asteraceae paleo-polyploidization history and plant inulin production.</title>
        <authorList>
            <person name="Fan W."/>
            <person name="Wang S."/>
            <person name="Wang H."/>
            <person name="Wang A."/>
            <person name="Jiang F."/>
            <person name="Liu H."/>
            <person name="Zhao H."/>
            <person name="Xu D."/>
            <person name="Zhang Y."/>
        </authorList>
    </citation>
    <scope>NUCLEOTIDE SEQUENCE [LARGE SCALE GENOMIC DNA]</scope>
    <source>
        <strain evidence="2">cv. Yunnan</strain>
        <tissue evidence="1">Leaves</tissue>
    </source>
</reference>
<organism evidence="1 2">
    <name type="scientific">Smallanthus sonchifolius</name>
    <dbReference type="NCBI Taxonomy" id="185202"/>
    <lineage>
        <taxon>Eukaryota</taxon>
        <taxon>Viridiplantae</taxon>
        <taxon>Streptophyta</taxon>
        <taxon>Embryophyta</taxon>
        <taxon>Tracheophyta</taxon>
        <taxon>Spermatophyta</taxon>
        <taxon>Magnoliopsida</taxon>
        <taxon>eudicotyledons</taxon>
        <taxon>Gunneridae</taxon>
        <taxon>Pentapetalae</taxon>
        <taxon>asterids</taxon>
        <taxon>campanulids</taxon>
        <taxon>Asterales</taxon>
        <taxon>Asteraceae</taxon>
        <taxon>Asteroideae</taxon>
        <taxon>Heliantheae alliance</taxon>
        <taxon>Millerieae</taxon>
        <taxon>Smallanthus</taxon>
    </lineage>
</organism>
<evidence type="ECO:0000313" key="2">
    <source>
        <dbReference type="Proteomes" id="UP001056120"/>
    </source>
</evidence>
<comment type="caution">
    <text evidence="1">The sequence shown here is derived from an EMBL/GenBank/DDBJ whole genome shotgun (WGS) entry which is preliminary data.</text>
</comment>
<protein>
    <submittedName>
        <fullName evidence="1">Uncharacterized protein</fullName>
    </submittedName>
</protein>
<gene>
    <name evidence="1" type="ORF">L1987_23487</name>
</gene>
<accession>A0ACB9IIC6</accession>
<reference evidence="2" key="1">
    <citation type="journal article" date="2022" name="Mol. Ecol. Resour.">
        <title>The genomes of chicory, endive, great burdock and yacon provide insights into Asteraceae palaeo-polyploidization history and plant inulin production.</title>
        <authorList>
            <person name="Fan W."/>
            <person name="Wang S."/>
            <person name="Wang H."/>
            <person name="Wang A."/>
            <person name="Jiang F."/>
            <person name="Liu H."/>
            <person name="Zhao H."/>
            <person name="Xu D."/>
            <person name="Zhang Y."/>
        </authorList>
    </citation>
    <scope>NUCLEOTIDE SEQUENCE [LARGE SCALE GENOMIC DNA]</scope>
    <source>
        <strain evidence="2">cv. Yunnan</strain>
    </source>
</reference>
<evidence type="ECO:0000313" key="1">
    <source>
        <dbReference type="EMBL" id="KAI3807557.1"/>
    </source>
</evidence>
<keyword evidence="2" id="KW-1185">Reference proteome</keyword>
<proteinExistence type="predicted"/>
<name>A0ACB9IIC6_9ASTR</name>
<dbReference type="Proteomes" id="UP001056120">
    <property type="component" value="Linkage Group LG08"/>
</dbReference>
<dbReference type="EMBL" id="CM042025">
    <property type="protein sequence ID" value="KAI3807557.1"/>
    <property type="molecule type" value="Genomic_DNA"/>
</dbReference>